<organism evidence="2 3">
    <name type="scientific">Volvox africanus</name>
    <dbReference type="NCBI Taxonomy" id="51714"/>
    <lineage>
        <taxon>Eukaryota</taxon>
        <taxon>Viridiplantae</taxon>
        <taxon>Chlorophyta</taxon>
        <taxon>core chlorophytes</taxon>
        <taxon>Chlorophyceae</taxon>
        <taxon>CS clade</taxon>
        <taxon>Chlamydomonadales</taxon>
        <taxon>Volvocaceae</taxon>
        <taxon>Volvox</taxon>
    </lineage>
</organism>
<gene>
    <name evidence="2" type="ORF">VaNZ11_015465</name>
</gene>
<dbReference type="EMBL" id="BSDZ01000094">
    <property type="protein sequence ID" value="GLI70547.1"/>
    <property type="molecule type" value="Genomic_DNA"/>
</dbReference>
<proteinExistence type="predicted"/>
<protein>
    <submittedName>
        <fullName evidence="2">Uncharacterized protein</fullName>
    </submittedName>
</protein>
<sequence>MCLCSAPVRIARNLAAPEAGEGSGYPAGSCPPPGHPHQLGTHSCWVPPSEGSMPPYSRKSLIHDMMGSWPRRRTDVLVSGRCSDRLAGQSVDPSAHNCGTDSSTDRGAYPLGTSSFSHHIGWPQGDVPLPYTNTAAEACSLVNEFHKAANVAVAAIVSKTQMWGACVEKDDDPVKDKMELEDEEVDAEEDDDIDSLLRPGGSPCLPMENGWALSWAAQQIAASGAADDAEGGVTSCIRGGKEVFDTACTSNDTCNQLQQRNRQHLKLSPLRPLSRHRACQLGYTDSAPAHSTARVGDIKVEFLREPKAAARWQVMGGTLSAPPGATGAHAAAAAVAAPKPGTAASALLKTGIAVEASSELEDAVLQPLVLGKTIPLGAREAMMPGTFARQPAAGFGFDFGYGAVAAAPPAGAAQSPASHWNRTIAASVTAVALPPPLADLQEMVDSSSCSPSLEMESSFTNANVCDPDPNPDPSSGFFGASLADGLASLLKGLAAGGASSVTSAGASGSMLRQHEFFLQRAGEQVQKRSDGTAVLSVTPGPAGRFGCGLLTCFTGHGHRH</sequence>
<evidence type="ECO:0000313" key="2">
    <source>
        <dbReference type="EMBL" id="GLI70547.1"/>
    </source>
</evidence>
<name>A0ABQ5SKN3_9CHLO</name>
<reference evidence="2 3" key="1">
    <citation type="journal article" date="2023" name="IScience">
        <title>Expanded male sex-determining region conserved during the evolution of homothallism in the green alga Volvox.</title>
        <authorList>
            <person name="Yamamoto K."/>
            <person name="Matsuzaki R."/>
            <person name="Mahakham W."/>
            <person name="Heman W."/>
            <person name="Sekimoto H."/>
            <person name="Kawachi M."/>
            <person name="Minakuchi Y."/>
            <person name="Toyoda A."/>
            <person name="Nozaki H."/>
        </authorList>
    </citation>
    <scope>NUCLEOTIDE SEQUENCE [LARGE SCALE GENOMIC DNA]</scope>
    <source>
        <strain evidence="2 3">NIES-4468</strain>
    </source>
</reference>
<dbReference type="Proteomes" id="UP001165090">
    <property type="component" value="Unassembled WGS sequence"/>
</dbReference>
<comment type="caution">
    <text evidence="2">The sequence shown here is derived from an EMBL/GenBank/DDBJ whole genome shotgun (WGS) entry which is preliminary data.</text>
</comment>
<keyword evidence="3" id="KW-1185">Reference proteome</keyword>
<accession>A0ABQ5SKN3</accession>
<feature type="region of interest" description="Disordered" evidence="1">
    <location>
        <begin position="20"/>
        <end position="42"/>
    </location>
</feature>
<evidence type="ECO:0000256" key="1">
    <source>
        <dbReference type="SAM" id="MobiDB-lite"/>
    </source>
</evidence>
<evidence type="ECO:0000313" key="3">
    <source>
        <dbReference type="Proteomes" id="UP001165090"/>
    </source>
</evidence>